<gene>
    <name evidence="2" type="primary">hmd47</name>
</gene>
<name>Q9HHC1_HALME</name>
<evidence type="ECO:0000256" key="1">
    <source>
        <dbReference type="SAM" id="MobiDB-lite"/>
    </source>
</evidence>
<feature type="compositionally biased region" description="Basic and acidic residues" evidence="1">
    <location>
        <begin position="79"/>
        <end position="101"/>
    </location>
</feature>
<feature type="region of interest" description="Disordered" evidence="1">
    <location>
        <begin position="74"/>
        <end position="127"/>
    </location>
</feature>
<evidence type="ECO:0000313" key="2">
    <source>
        <dbReference type="EMBL" id="AAG23118.1"/>
    </source>
</evidence>
<organism evidence="2">
    <name type="scientific">Haloferax mediterranei</name>
    <name type="common">Halobacterium mediterranei</name>
    <dbReference type="NCBI Taxonomy" id="2252"/>
    <lineage>
        <taxon>Archaea</taxon>
        <taxon>Methanobacteriati</taxon>
        <taxon>Methanobacteriota</taxon>
        <taxon>Stenosarchaea group</taxon>
        <taxon>Halobacteria</taxon>
        <taxon>Halobacteriales</taxon>
        <taxon>Haloferacaceae</taxon>
        <taxon>Haloferax</taxon>
    </lineage>
</organism>
<reference evidence="2" key="1">
    <citation type="submission" date="1998-06" db="EMBL/GenBank/DDBJ databases">
        <title>Organization of the DNAK locus of the archeabacterial halophile, Haloferax mediterranei.</title>
        <authorList>
            <person name="Kazi A.S."/>
            <person name="Nair C.K.K."/>
        </authorList>
    </citation>
    <scope>NUCLEOTIDE SEQUENCE</scope>
    <source>
        <strain evidence="2">ATCC33500</strain>
    </source>
</reference>
<sequence>MAAVVGNEVRCGRPVTDGANVDDAVRKGSEHDVVRTERWQRLLCVVNRPNESRRDIIRGVGDFGSEFQSAEVLAGDTAGNERFRRRKSDEEREQKSVESRSRHSPPRTQEDVSDREVEMGRDETAGAVTEDEVDVAVDYVGPNWVHVLAVEVPPVRRKFDGVDVIPVVREPVDEPLDALMSRFVSPPEDEQEVVVDGVTVLGDPDGRTVPAWTESHDVVMVR</sequence>
<dbReference type="AlphaFoldDB" id="Q9HHC1"/>
<protein>
    <submittedName>
        <fullName evidence="2">Uncharacterized protein hmd47</fullName>
    </submittedName>
</protein>
<proteinExistence type="predicted"/>
<accession>Q9HHC1</accession>
<dbReference type="EMBL" id="AF069527">
    <property type="protein sequence ID" value="AAG23118.1"/>
    <property type="molecule type" value="Genomic_DNA"/>
</dbReference>
<feature type="compositionally biased region" description="Basic and acidic residues" evidence="1">
    <location>
        <begin position="108"/>
        <end position="124"/>
    </location>
</feature>